<evidence type="ECO:0000313" key="4">
    <source>
        <dbReference type="Proteomes" id="UP000192448"/>
    </source>
</evidence>
<reference evidence="3 4" key="1">
    <citation type="submission" date="2017-02" db="EMBL/GenBank/DDBJ databases">
        <title>The new phylogeny of genus Mycobacterium.</title>
        <authorList>
            <person name="Tortoli E."/>
            <person name="Trovato A."/>
            <person name="Cirillo D.M."/>
        </authorList>
    </citation>
    <scope>NUCLEOTIDE SEQUENCE [LARGE SCALE GENOMIC DNA]</scope>
    <source>
        <strain evidence="3 4">RW6</strain>
    </source>
</reference>
<evidence type="ECO:0000259" key="2">
    <source>
        <dbReference type="Pfam" id="PF13827"/>
    </source>
</evidence>
<dbReference type="AlphaFoldDB" id="A0A1X0B8W8"/>
<feature type="signal peptide" evidence="1">
    <location>
        <begin position="1"/>
        <end position="47"/>
    </location>
</feature>
<keyword evidence="4" id="KW-1185">Reference proteome</keyword>
<name>A0A1X0B8W8_9MYCO</name>
<dbReference type="InterPro" id="IPR025240">
    <property type="entry name" value="DUF4189"/>
</dbReference>
<feature type="chain" id="PRO_5012281109" description="DUF4189 domain-containing protein" evidence="1">
    <location>
        <begin position="48"/>
        <end position="158"/>
    </location>
</feature>
<dbReference type="Proteomes" id="UP000192448">
    <property type="component" value="Unassembled WGS sequence"/>
</dbReference>
<keyword evidence="1" id="KW-0732">Signal</keyword>
<protein>
    <recommendedName>
        <fullName evidence="2">DUF4189 domain-containing protein</fullName>
    </recommendedName>
</protein>
<dbReference type="Pfam" id="PF13827">
    <property type="entry name" value="DUF4189"/>
    <property type="match status" value="1"/>
</dbReference>
<dbReference type="EMBL" id="MVHF01000003">
    <property type="protein sequence ID" value="ORA38782.1"/>
    <property type="molecule type" value="Genomic_DNA"/>
</dbReference>
<feature type="domain" description="DUF4189" evidence="2">
    <location>
        <begin position="83"/>
        <end position="144"/>
    </location>
</feature>
<organism evidence="3 4">
    <name type="scientific">Mycobacterium aquaticum</name>
    <dbReference type="NCBI Taxonomy" id="1927124"/>
    <lineage>
        <taxon>Bacteria</taxon>
        <taxon>Bacillati</taxon>
        <taxon>Actinomycetota</taxon>
        <taxon>Actinomycetes</taxon>
        <taxon>Mycobacteriales</taxon>
        <taxon>Mycobacteriaceae</taxon>
        <taxon>Mycobacterium</taxon>
    </lineage>
</organism>
<gene>
    <name evidence="3" type="ORF">BST13_05305</name>
</gene>
<evidence type="ECO:0000256" key="1">
    <source>
        <dbReference type="SAM" id="SignalP"/>
    </source>
</evidence>
<dbReference type="STRING" id="1927124.BST13_05305"/>
<proteinExistence type="predicted"/>
<sequence length="158" mass="15910">MAIIAKGERLVTTTHPKRATRTRITATAILAGAVAAGGFGSAAPANAADTFLALAYQQSYGFGGKLVYRDAHGIGQSGVMDTARINALNDCQRNGGQTGGGQCEVRVVARNECAAVAASNGAGGWKIATATSYNQQLAEQIALANNGGGLVVVSACPS</sequence>
<comment type="caution">
    <text evidence="3">The sequence shown here is derived from an EMBL/GenBank/DDBJ whole genome shotgun (WGS) entry which is preliminary data.</text>
</comment>
<accession>A0A1X0B8W8</accession>
<evidence type="ECO:0000313" key="3">
    <source>
        <dbReference type="EMBL" id="ORA38782.1"/>
    </source>
</evidence>